<proteinExistence type="predicted"/>
<dbReference type="Proteomes" id="UP000193944">
    <property type="component" value="Unassembled WGS sequence"/>
</dbReference>
<reference evidence="1 2" key="1">
    <citation type="submission" date="2016-08" db="EMBL/GenBank/DDBJ databases">
        <title>A Parts List for Fungal Cellulosomes Revealed by Comparative Genomics.</title>
        <authorList>
            <consortium name="DOE Joint Genome Institute"/>
            <person name="Haitjema C.H."/>
            <person name="Gilmore S.P."/>
            <person name="Henske J.K."/>
            <person name="Solomon K.V."/>
            <person name="De Groot R."/>
            <person name="Kuo A."/>
            <person name="Mondo S.J."/>
            <person name="Salamov A.A."/>
            <person name="Labutti K."/>
            <person name="Zhao Z."/>
            <person name="Chiniquy J."/>
            <person name="Barry K."/>
            <person name="Brewer H.M."/>
            <person name="Purvine S.O."/>
            <person name="Wright A.T."/>
            <person name="Boxma B."/>
            <person name="Van Alen T."/>
            <person name="Hackstein J.H."/>
            <person name="Baker S.E."/>
            <person name="Grigoriev I.V."/>
            <person name="O'Malley M.A."/>
        </authorList>
    </citation>
    <scope>NUCLEOTIDE SEQUENCE [LARGE SCALE GENOMIC DNA]</scope>
    <source>
        <strain evidence="1 2">S4</strain>
    </source>
</reference>
<sequence length="98" mass="11720">MFVLRHTKLIDEENNWIGTNTILIQIGDLMERCCLSRKNGHNPQTYWKIRTKCDGKLIIVDIDISRYIGGGYYGYLEILNNMREIWARYLDKIKNYFK</sequence>
<dbReference type="AlphaFoldDB" id="A0A1Y1XD27"/>
<organism evidence="1 2">
    <name type="scientific">Anaeromyces robustus</name>
    <dbReference type="NCBI Taxonomy" id="1754192"/>
    <lineage>
        <taxon>Eukaryota</taxon>
        <taxon>Fungi</taxon>
        <taxon>Fungi incertae sedis</taxon>
        <taxon>Chytridiomycota</taxon>
        <taxon>Chytridiomycota incertae sedis</taxon>
        <taxon>Neocallimastigomycetes</taxon>
        <taxon>Neocallimastigales</taxon>
        <taxon>Neocallimastigaceae</taxon>
        <taxon>Anaeromyces</taxon>
    </lineage>
</organism>
<dbReference type="EMBL" id="MCFG01000076">
    <property type="protein sequence ID" value="ORX83274.1"/>
    <property type="molecule type" value="Genomic_DNA"/>
</dbReference>
<comment type="caution">
    <text evidence="1">The sequence shown here is derived from an EMBL/GenBank/DDBJ whole genome shotgun (WGS) entry which is preliminary data.</text>
</comment>
<name>A0A1Y1XD27_9FUNG</name>
<reference evidence="1 2" key="2">
    <citation type="submission" date="2016-08" db="EMBL/GenBank/DDBJ databases">
        <title>Pervasive Adenine N6-methylation of Active Genes in Fungi.</title>
        <authorList>
            <consortium name="DOE Joint Genome Institute"/>
            <person name="Mondo S.J."/>
            <person name="Dannebaum R.O."/>
            <person name="Kuo R.C."/>
            <person name="Labutti K."/>
            <person name="Haridas S."/>
            <person name="Kuo A."/>
            <person name="Salamov A."/>
            <person name="Ahrendt S.R."/>
            <person name="Lipzen A."/>
            <person name="Sullivan W."/>
            <person name="Andreopoulos W.B."/>
            <person name="Clum A."/>
            <person name="Lindquist E."/>
            <person name="Daum C."/>
            <person name="Ramamoorthy G.K."/>
            <person name="Gryganskyi A."/>
            <person name="Culley D."/>
            <person name="Magnuson J.K."/>
            <person name="James T.Y."/>
            <person name="O'Malley M.A."/>
            <person name="Stajich J.E."/>
            <person name="Spatafora J.W."/>
            <person name="Visel A."/>
            <person name="Grigoriev I.V."/>
        </authorList>
    </citation>
    <scope>NUCLEOTIDE SEQUENCE [LARGE SCALE GENOMIC DNA]</scope>
    <source>
        <strain evidence="1 2">S4</strain>
    </source>
</reference>
<keyword evidence="2" id="KW-1185">Reference proteome</keyword>
<protein>
    <submittedName>
        <fullName evidence="1">Uncharacterized protein</fullName>
    </submittedName>
</protein>
<dbReference type="PANTHER" id="PTHR46546">
    <property type="entry name" value="SHEWANELLA-LIKE PROTEIN PHOSPHATASE 1"/>
    <property type="match status" value="1"/>
</dbReference>
<evidence type="ECO:0000313" key="2">
    <source>
        <dbReference type="Proteomes" id="UP000193944"/>
    </source>
</evidence>
<accession>A0A1Y1XD27</accession>
<evidence type="ECO:0000313" key="1">
    <source>
        <dbReference type="EMBL" id="ORX83274.1"/>
    </source>
</evidence>
<dbReference type="PANTHER" id="PTHR46546:SF4">
    <property type="entry name" value="SHEWANELLA-LIKE PROTEIN PHOSPHATASE 1"/>
    <property type="match status" value="1"/>
</dbReference>
<gene>
    <name evidence="1" type="ORF">BCR32DRAFT_278156</name>
</gene>
<dbReference type="STRING" id="1754192.A0A1Y1XD27"/>